<dbReference type="AlphaFoldDB" id="A0A1Q9CVR0"/>
<keyword evidence="1" id="KW-0175">Coiled coil</keyword>
<evidence type="ECO:0000313" key="2">
    <source>
        <dbReference type="EMBL" id="OLP87006.1"/>
    </source>
</evidence>
<dbReference type="EMBL" id="LSRX01000886">
    <property type="protein sequence ID" value="OLP87006.1"/>
    <property type="molecule type" value="Genomic_DNA"/>
</dbReference>
<dbReference type="OrthoDB" id="2162449at2759"/>
<reference evidence="2 3" key="1">
    <citation type="submission" date="2016-02" db="EMBL/GenBank/DDBJ databases">
        <title>Genome analysis of coral dinoflagellate symbionts highlights evolutionary adaptations to a symbiotic lifestyle.</title>
        <authorList>
            <person name="Aranda M."/>
            <person name="Li Y."/>
            <person name="Liew Y.J."/>
            <person name="Baumgarten S."/>
            <person name="Simakov O."/>
            <person name="Wilson M."/>
            <person name="Piel J."/>
            <person name="Ashoor H."/>
            <person name="Bougouffa S."/>
            <person name="Bajic V.B."/>
            <person name="Ryu T."/>
            <person name="Ravasi T."/>
            <person name="Bayer T."/>
            <person name="Micklem G."/>
            <person name="Kim H."/>
            <person name="Bhak J."/>
            <person name="Lajeunesse T.C."/>
            <person name="Voolstra C.R."/>
        </authorList>
    </citation>
    <scope>NUCLEOTIDE SEQUENCE [LARGE SCALE GENOMIC DNA]</scope>
    <source>
        <strain evidence="2 3">CCMP2467</strain>
    </source>
</reference>
<gene>
    <name evidence="2" type="ORF">AK812_SmicGene31809</name>
</gene>
<organism evidence="2 3">
    <name type="scientific">Symbiodinium microadriaticum</name>
    <name type="common">Dinoflagellate</name>
    <name type="synonym">Zooxanthella microadriatica</name>
    <dbReference type="NCBI Taxonomy" id="2951"/>
    <lineage>
        <taxon>Eukaryota</taxon>
        <taxon>Sar</taxon>
        <taxon>Alveolata</taxon>
        <taxon>Dinophyceae</taxon>
        <taxon>Suessiales</taxon>
        <taxon>Symbiodiniaceae</taxon>
        <taxon>Symbiodinium</taxon>
    </lineage>
</organism>
<accession>A0A1Q9CVR0</accession>
<evidence type="ECO:0000256" key="1">
    <source>
        <dbReference type="SAM" id="Coils"/>
    </source>
</evidence>
<comment type="caution">
    <text evidence="2">The sequence shown here is derived from an EMBL/GenBank/DDBJ whole genome shotgun (WGS) entry which is preliminary data.</text>
</comment>
<proteinExistence type="predicted"/>
<evidence type="ECO:0008006" key="4">
    <source>
        <dbReference type="Google" id="ProtNLM"/>
    </source>
</evidence>
<dbReference type="SUPFAM" id="SSF54919">
    <property type="entry name" value="Nucleoside diphosphate kinase, NDK"/>
    <property type="match status" value="3"/>
</dbReference>
<protein>
    <recommendedName>
        <fullName evidence="4">Nucleoside-diphosphate kinase</fullName>
    </recommendedName>
</protein>
<dbReference type="OMA" id="NAMDGCQ"/>
<evidence type="ECO:0000313" key="3">
    <source>
        <dbReference type="Proteomes" id="UP000186817"/>
    </source>
</evidence>
<name>A0A1Q9CVR0_SYMMI</name>
<keyword evidence="3" id="KW-1185">Reference proteome</keyword>
<dbReference type="Gene3D" id="3.30.70.141">
    <property type="entry name" value="Nucleoside diphosphate kinase-like domain"/>
    <property type="match status" value="3"/>
</dbReference>
<dbReference type="InterPro" id="IPR036850">
    <property type="entry name" value="NDK-like_dom_sf"/>
</dbReference>
<dbReference type="Proteomes" id="UP000186817">
    <property type="component" value="Unassembled WGS sequence"/>
</dbReference>
<sequence>MEATSPVQDAEGETLEVIKQQLEDLRSQNEGQAAALRELQEGVGKFVRLDDRPSVIEGEEFDNKFGLRVHQASCCTLADVVTKKVKAGLRLRLARCAACADWLANGHSEDKIDQKKLIDQHYFAIASKATMQKPDQLNVPADKFQEQFGVSWEEALKSGKVFNAMDGCQHLGIDAQQLNVAWSKAKAAKKLIKFGGGFYCGLVEVEGKEPVYIFNGFFMTMRSKFTAPSAEVYYYLVEWDANALSWADFRGKVLGPTDPAEAPAESLRGQILSKWEELGLKEKPNVGDNGMHASASPFEGFAERNNWLEIPIKDDPFGARLLQRGFSESLIQAWSVDPQVQIAPGKQGSVFDQLEDLDTAACLEKLLELKDRNLMNAAFVFIKPHAMTEKVKELAKTGLQKHGIKILKEGSLKAETIDQKKLIDQHYYAIASKATILKPDQLNVPADKFQEQFGVSWEEALKSGKVFNAMDGCQHLGIDAGEMDAAWSQAKAAKKLIKFGGGFYCGLVEVEGKEPVYIFNGFFMTMRSKFTAPSAEVYYYLVEWDANALSWADFRGKVLGPTDPAEAPAESLRGQILSKWEELGLKEKPNVGDNGMHASASPFEGFAERNNWLEIPIKDDPFGARLLQRGFSESLIQAWSVDPQVQIAPGKQGSVFDQLEDLDTAACLEKLLELKDRNLMNAAFVFIKPHAMTEKVKELAKTGLQKHGIKILKEGSLKAETIDQKKLIDQHYYAIASKATILKPDQLNVPADKFQEQFGVSWEEALKSGKVFNAMDGCQHLGIDAGEMDAAWSQAKAAKKLIKFGGGFYCGLVEVEGKEPVYIFNGFFMAMRSKFTKPGSSIHYFSVEWDANALSWADFRGKVLGPTDPAEAPAESLRGQILSKWEELGLKEKPNVGDNGMHASASPFEGFAERHNWLSQSVQDDTFGAEMLKLMAEVQIQDWSVDPQIQIGDGKQGSVFDQLEDLNVMDCLAKVAELAALNPQP</sequence>
<feature type="coiled-coil region" evidence="1">
    <location>
        <begin position="15"/>
        <end position="42"/>
    </location>
</feature>